<dbReference type="InterPro" id="IPR006683">
    <property type="entry name" value="Thioestr_dom"/>
</dbReference>
<protein>
    <recommendedName>
        <fullName evidence="16">Acyl-coenzyme A thioesterase 13</fullName>
    </recommendedName>
    <alternativeName>
        <fullName evidence="17">Hotdog-fold thioesterase superfamily member 2</fullName>
    </alternativeName>
    <alternativeName>
        <fullName evidence="18">Thioesterase superfamily member 2</fullName>
    </alternativeName>
</protein>
<feature type="domain" description="Thioesterase" evidence="19">
    <location>
        <begin position="69"/>
        <end position="122"/>
    </location>
</feature>
<keyword evidence="8" id="KW-0007">Acetylation</keyword>
<evidence type="ECO:0000313" key="20">
    <source>
        <dbReference type="EMBL" id="JAT60246.1"/>
    </source>
</evidence>
<evidence type="ECO:0000259" key="19">
    <source>
        <dbReference type="Pfam" id="PF03061"/>
    </source>
</evidence>
<dbReference type="GO" id="GO:0005819">
    <property type="term" value="C:spindle"/>
    <property type="evidence" value="ECO:0007669"/>
    <property type="project" value="UniProtKB-SubCell"/>
</dbReference>
<dbReference type="GO" id="GO:0005634">
    <property type="term" value="C:nucleus"/>
    <property type="evidence" value="ECO:0007669"/>
    <property type="project" value="UniProtKB-SubCell"/>
</dbReference>
<dbReference type="FunFam" id="3.10.129.10:FF:000021">
    <property type="entry name" value="Acyl-coenzyme A thioesterase 13"/>
    <property type="match status" value="1"/>
</dbReference>
<evidence type="ECO:0000256" key="10">
    <source>
        <dbReference type="ARBA" id="ARBA00023128"/>
    </source>
</evidence>
<reference evidence="20" key="1">
    <citation type="submission" date="2015-07" db="EMBL/GenBank/DDBJ databases">
        <title>Transcriptome Assembly of Anthurium amnicola.</title>
        <authorList>
            <person name="Suzuki J."/>
        </authorList>
    </citation>
    <scope>NUCLEOTIDE SEQUENCE</scope>
</reference>
<comment type="similarity">
    <text evidence="5">Belongs to the thioesterase PaaI family.</text>
</comment>
<name>A0A1D1Z075_9ARAE</name>
<evidence type="ECO:0000256" key="3">
    <source>
        <dbReference type="ARBA" id="ARBA00004186"/>
    </source>
</evidence>
<evidence type="ECO:0000256" key="5">
    <source>
        <dbReference type="ARBA" id="ARBA00008324"/>
    </source>
</evidence>
<dbReference type="Gene3D" id="3.10.129.10">
    <property type="entry name" value="Hotdog Thioesterase"/>
    <property type="match status" value="1"/>
</dbReference>
<dbReference type="InterPro" id="IPR029069">
    <property type="entry name" value="HotDog_dom_sf"/>
</dbReference>
<dbReference type="CDD" id="cd03443">
    <property type="entry name" value="PaaI_thioesterase"/>
    <property type="match status" value="1"/>
</dbReference>
<evidence type="ECO:0000256" key="6">
    <source>
        <dbReference type="ARBA" id="ARBA00022490"/>
    </source>
</evidence>
<dbReference type="PANTHER" id="PTHR21660">
    <property type="entry name" value="THIOESTERASE SUPERFAMILY MEMBER-RELATED"/>
    <property type="match status" value="1"/>
</dbReference>
<evidence type="ECO:0000256" key="16">
    <source>
        <dbReference type="ARBA" id="ARBA00067273"/>
    </source>
</evidence>
<evidence type="ECO:0000256" key="11">
    <source>
        <dbReference type="ARBA" id="ARBA00023212"/>
    </source>
</evidence>
<accession>A0A1D1Z075</accession>
<evidence type="ECO:0000256" key="9">
    <source>
        <dbReference type="ARBA" id="ARBA00023098"/>
    </source>
</evidence>
<evidence type="ECO:0000256" key="15">
    <source>
        <dbReference type="ARBA" id="ARBA00064709"/>
    </source>
</evidence>
<evidence type="ECO:0000256" key="4">
    <source>
        <dbReference type="ARBA" id="ARBA00004514"/>
    </source>
</evidence>
<evidence type="ECO:0000256" key="17">
    <source>
        <dbReference type="ARBA" id="ARBA00081533"/>
    </source>
</evidence>
<evidence type="ECO:0000256" key="18">
    <source>
        <dbReference type="ARBA" id="ARBA00083956"/>
    </source>
</evidence>
<evidence type="ECO:0000256" key="2">
    <source>
        <dbReference type="ARBA" id="ARBA00004173"/>
    </source>
</evidence>
<organism evidence="20">
    <name type="scientific">Anthurium amnicola</name>
    <dbReference type="NCBI Taxonomy" id="1678845"/>
    <lineage>
        <taxon>Eukaryota</taxon>
        <taxon>Viridiplantae</taxon>
        <taxon>Streptophyta</taxon>
        <taxon>Embryophyta</taxon>
        <taxon>Tracheophyta</taxon>
        <taxon>Spermatophyta</taxon>
        <taxon>Magnoliopsida</taxon>
        <taxon>Liliopsida</taxon>
        <taxon>Araceae</taxon>
        <taxon>Pothoideae</taxon>
        <taxon>Potheae</taxon>
        <taxon>Anthurium</taxon>
    </lineage>
</organism>
<sequence>MEKRVRDFLSLTEESSERVGSLVVLPHPKWPSTSFYEAFSLRGIRVDRIEPGFVCCSFRVPPRLTGADGNLSSGAIASLVDEVGWAAIHADGHDMKVSVDMSIAYMSTSKLDDELEITSRVLGHKGGYSGTVVLLKNKMTGEVVAEGRHSLFGKLRSKI</sequence>
<keyword evidence="10" id="KW-0496">Mitochondrion</keyword>
<dbReference type="GO" id="GO:0005829">
    <property type="term" value="C:cytosol"/>
    <property type="evidence" value="ECO:0007669"/>
    <property type="project" value="UniProtKB-SubCell"/>
</dbReference>
<evidence type="ECO:0000256" key="14">
    <source>
        <dbReference type="ARBA" id="ARBA00058205"/>
    </source>
</evidence>
<dbReference type="SUPFAM" id="SSF54637">
    <property type="entry name" value="Thioesterase/thiol ester dehydrase-isomerase"/>
    <property type="match status" value="1"/>
</dbReference>
<comment type="subunit">
    <text evidence="15">Homotetramer. Interacts with PCTP.</text>
</comment>
<keyword evidence="11" id="KW-0206">Cytoskeleton</keyword>
<dbReference type="PANTHER" id="PTHR21660:SF8">
    <property type="entry name" value="OS02G0521700 PROTEIN"/>
    <property type="match status" value="1"/>
</dbReference>
<dbReference type="EMBL" id="GDJX01007690">
    <property type="protein sequence ID" value="JAT60246.1"/>
    <property type="molecule type" value="Transcribed_RNA"/>
</dbReference>
<proteinExistence type="inferred from homology"/>
<gene>
    <name evidence="20" type="primary">ACOT13_5</name>
    <name evidence="20" type="ORF">g.120173</name>
</gene>
<dbReference type="GO" id="GO:0005739">
    <property type="term" value="C:mitochondrion"/>
    <property type="evidence" value="ECO:0007669"/>
    <property type="project" value="UniProtKB-SubCell"/>
</dbReference>
<dbReference type="GO" id="GO:0006629">
    <property type="term" value="P:lipid metabolic process"/>
    <property type="evidence" value="ECO:0007669"/>
    <property type="project" value="UniProtKB-KW"/>
</dbReference>
<keyword evidence="7" id="KW-0378">Hydrolase</keyword>
<comment type="subcellular location">
    <subcellularLocation>
        <location evidence="3">Cytoplasm</location>
        <location evidence="3">Cytoskeleton</location>
        <location evidence="3">Spindle</location>
    </subcellularLocation>
    <subcellularLocation>
        <location evidence="4">Cytoplasm</location>
        <location evidence="4">Cytosol</location>
    </subcellularLocation>
    <subcellularLocation>
        <location evidence="2">Mitochondrion</location>
    </subcellularLocation>
    <subcellularLocation>
        <location evidence="1">Nucleus</location>
    </subcellularLocation>
</comment>
<dbReference type="GO" id="GO:0047617">
    <property type="term" value="F:fatty acyl-CoA hydrolase activity"/>
    <property type="evidence" value="ECO:0007669"/>
    <property type="project" value="InterPro"/>
</dbReference>
<evidence type="ECO:0000256" key="12">
    <source>
        <dbReference type="ARBA" id="ARBA00023242"/>
    </source>
</evidence>
<keyword evidence="9" id="KW-0443">Lipid metabolism</keyword>
<dbReference type="Pfam" id="PF03061">
    <property type="entry name" value="4HBT"/>
    <property type="match status" value="1"/>
</dbReference>
<comment type="catalytic activity">
    <reaction evidence="13">
        <text>a fatty acyl-CoA + H2O = a fatty acid + CoA + H(+)</text>
        <dbReference type="Rhea" id="RHEA:16781"/>
        <dbReference type="ChEBI" id="CHEBI:15377"/>
        <dbReference type="ChEBI" id="CHEBI:15378"/>
        <dbReference type="ChEBI" id="CHEBI:28868"/>
        <dbReference type="ChEBI" id="CHEBI:57287"/>
        <dbReference type="ChEBI" id="CHEBI:77636"/>
    </reaction>
    <physiologicalReaction direction="left-to-right" evidence="13">
        <dbReference type="Rhea" id="RHEA:16782"/>
    </physiologicalReaction>
</comment>
<dbReference type="AlphaFoldDB" id="A0A1D1Z075"/>
<keyword evidence="6" id="KW-0963">Cytoplasm</keyword>
<dbReference type="InterPro" id="IPR039298">
    <property type="entry name" value="ACOT13"/>
</dbReference>
<evidence type="ECO:0000256" key="8">
    <source>
        <dbReference type="ARBA" id="ARBA00022990"/>
    </source>
</evidence>
<evidence type="ECO:0000256" key="13">
    <source>
        <dbReference type="ARBA" id="ARBA00052976"/>
    </source>
</evidence>
<evidence type="ECO:0000256" key="7">
    <source>
        <dbReference type="ARBA" id="ARBA00022801"/>
    </source>
</evidence>
<keyword evidence="12" id="KW-0539">Nucleus</keyword>
<evidence type="ECO:0000256" key="1">
    <source>
        <dbReference type="ARBA" id="ARBA00004123"/>
    </source>
</evidence>
<comment type="function">
    <text evidence="14">Catalyzes the hydrolysis of acyl-CoAs into free fatty acids and coenzyme A (CoASH), regulating their respective intracellular levels. Has acyl-CoA thioesterase activity towards medium (C12) and long-chain (C18) fatty acyl-CoA substrates. Can also hydrolyze 3-hydroxyphenylacetyl-CoA and 3,4-dihydroxyphenylacetyl-CoA (in vitro). May play a role in controlling adaptive thermogenesis.</text>
</comment>